<name>A0A2K3KLB3_TRIPR</name>
<reference evidence="2 3" key="2">
    <citation type="journal article" date="2017" name="Front. Plant Sci.">
        <title>Gene Classification and Mining of Molecular Markers Useful in Red Clover (Trifolium pratense) Breeding.</title>
        <authorList>
            <person name="Istvanek J."/>
            <person name="Dluhosova J."/>
            <person name="Dluhos P."/>
            <person name="Patkova L."/>
            <person name="Nedelnik J."/>
            <person name="Repkova J."/>
        </authorList>
    </citation>
    <scope>NUCLEOTIDE SEQUENCE [LARGE SCALE GENOMIC DNA]</scope>
    <source>
        <strain evidence="3">cv. Tatra</strain>
        <tissue evidence="2">Young leaves</tissue>
    </source>
</reference>
<sequence>VVTEEFCIRSGRMGMCFAPVIGCGFLFTVAVVLQRLVWGIFEVWWLRVVLCSG</sequence>
<feature type="transmembrane region" description="Helical" evidence="1">
    <location>
        <begin position="16"/>
        <end position="37"/>
    </location>
</feature>
<gene>
    <name evidence="2" type="ORF">L195_g063339</name>
</gene>
<organism evidence="2 3">
    <name type="scientific">Trifolium pratense</name>
    <name type="common">Red clover</name>
    <dbReference type="NCBI Taxonomy" id="57577"/>
    <lineage>
        <taxon>Eukaryota</taxon>
        <taxon>Viridiplantae</taxon>
        <taxon>Streptophyta</taxon>
        <taxon>Embryophyta</taxon>
        <taxon>Tracheophyta</taxon>
        <taxon>Spermatophyta</taxon>
        <taxon>Magnoliopsida</taxon>
        <taxon>eudicotyledons</taxon>
        <taxon>Gunneridae</taxon>
        <taxon>Pentapetalae</taxon>
        <taxon>rosids</taxon>
        <taxon>fabids</taxon>
        <taxon>Fabales</taxon>
        <taxon>Fabaceae</taxon>
        <taxon>Papilionoideae</taxon>
        <taxon>50 kb inversion clade</taxon>
        <taxon>NPAAA clade</taxon>
        <taxon>Hologalegina</taxon>
        <taxon>IRL clade</taxon>
        <taxon>Trifolieae</taxon>
        <taxon>Trifolium</taxon>
    </lineage>
</organism>
<proteinExistence type="predicted"/>
<evidence type="ECO:0000256" key="1">
    <source>
        <dbReference type="SAM" id="Phobius"/>
    </source>
</evidence>
<dbReference type="Proteomes" id="UP000236291">
    <property type="component" value="Unassembled WGS sequence"/>
</dbReference>
<accession>A0A2K3KLB3</accession>
<evidence type="ECO:0000313" key="3">
    <source>
        <dbReference type="Proteomes" id="UP000236291"/>
    </source>
</evidence>
<keyword evidence="1" id="KW-0812">Transmembrane</keyword>
<keyword evidence="1" id="KW-0472">Membrane</keyword>
<feature type="non-terminal residue" evidence="2">
    <location>
        <position position="1"/>
    </location>
</feature>
<reference evidence="2 3" key="1">
    <citation type="journal article" date="2014" name="Am. J. Bot.">
        <title>Genome assembly and annotation for red clover (Trifolium pratense; Fabaceae).</title>
        <authorList>
            <person name="Istvanek J."/>
            <person name="Jaros M."/>
            <person name="Krenek A."/>
            <person name="Repkova J."/>
        </authorList>
    </citation>
    <scope>NUCLEOTIDE SEQUENCE [LARGE SCALE GENOMIC DNA]</scope>
    <source>
        <strain evidence="3">cv. Tatra</strain>
        <tissue evidence="2">Young leaves</tissue>
    </source>
</reference>
<comment type="caution">
    <text evidence="2">The sequence shown here is derived from an EMBL/GenBank/DDBJ whole genome shotgun (WGS) entry which is preliminary data.</text>
</comment>
<protein>
    <submittedName>
        <fullName evidence="2">Uncharacterized protein</fullName>
    </submittedName>
</protein>
<keyword evidence="1" id="KW-1133">Transmembrane helix</keyword>
<dbReference type="EMBL" id="ASHM01202983">
    <property type="protein sequence ID" value="PNX67052.1"/>
    <property type="molecule type" value="Genomic_DNA"/>
</dbReference>
<dbReference type="AlphaFoldDB" id="A0A2K3KLB3"/>
<evidence type="ECO:0000313" key="2">
    <source>
        <dbReference type="EMBL" id="PNX67052.1"/>
    </source>
</evidence>